<protein>
    <submittedName>
        <fullName evidence="1">Uncharacterized protein</fullName>
    </submittedName>
</protein>
<sequence length="109" mass="11851">MADDFVKTYVTTDSEGFVTGWCNKEIVDENGIAVAEVTMPDNALEISTSIELIGNLDAVKIINGVAFLDEDRRNLAIDEANKADPRDAAILELSDLVASLYAEMEAARK</sequence>
<proteinExistence type="predicted"/>
<name>A0A7X0XDJ1_9LIST</name>
<organism evidence="1 2">
    <name type="scientific">Listeria booriae</name>
    <dbReference type="NCBI Taxonomy" id="1552123"/>
    <lineage>
        <taxon>Bacteria</taxon>
        <taxon>Bacillati</taxon>
        <taxon>Bacillota</taxon>
        <taxon>Bacilli</taxon>
        <taxon>Bacillales</taxon>
        <taxon>Listeriaceae</taxon>
        <taxon>Listeria</taxon>
    </lineage>
</organism>
<evidence type="ECO:0000313" key="2">
    <source>
        <dbReference type="Proteomes" id="UP000533953"/>
    </source>
</evidence>
<accession>A0A7X0XDJ1</accession>
<dbReference type="AlphaFoldDB" id="A0A7X0XDJ1"/>
<reference evidence="1 2" key="1">
    <citation type="submission" date="2020-03" db="EMBL/GenBank/DDBJ databases">
        <title>Soil Listeria distribution.</title>
        <authorList>
            <person name="Liao J."/>
            <person name="Wiedmann M."/>
        </authorList>
    </citation>
    <scope>NUCLEOTIDE SEQUENCE [LARGE SCALE GENOMIC DNA]</scope>
    <source>
        <strain evidence="1 2">FSL L7-1547</strain>
    </source>
</reference>
<evidence type="ECO:0000313" key="1">
    <source>
        <dbReference type="EMBL" id="MBC1491953.1"/>
    </source>
</evidence>
<comment type="caution">
    <text evidence="1">The sequence shown here is derived from an EMBL/GenBank/DDBJ whole genome shotgun (WGS) entry which is preliminary data.</text>
</comment>
<dbReference type="RefSeq" id="WP_185402302.1">
    <property type="nucleotide sequence ID" value="NZ_JAARRO010000007.1"/>
</dbReference>
<dbReference type="Proteomes" id="UP000533953">
    <property type="component" value="Unassembled WGS sequence"/>
</dbReference>
<dbReference type="EMBL" id="JAASTX010000009">
    <property type="protein sequence ID" value="MBC1491953.1"/>
    <property type="molecule type" value="Genomic_DNA"/>
</dbReference>
<gene>
    <name evidence="1" type="ORF">HCI99_08920</name>
</gene>